<keyword evidence="7" id="KW-0378">Hydrolase</keyword>
<feature type="domain" description="Carboxylesterase type B" evidence="6">
    <location>
        <begin position="34"/>
        <end position="539"/>
    </location>
</feature>
<evidence type="ECO:0000256" key="4">
    <source>
        <dbReference type="SAM" id="Phobius"/>
    </source>
</evidence>
<dbReference type="ESTHER" id="pedhc-e0w444">
    <property type="family name" value="OtherNon-catalytic_C"/>
</dbReference>
<dbReference type="PANTHER" id="PTHR43903">
    <property type="entry name" value="NEUROLIGIN"/>
    <property type="match status" value="1"/>
</dbReference>
<evidence type="ECO:0000259" key="6">
    <source>
        <dbReference type="Pfam" id="PF00135"/>
    </source>
</evidence>
<keyword evidence="4" id="KW-1133">Transmembrane helix</keyword>
<accession>E0W444</accession>
<protein>
    <submittedName>
        <fullName evidence="7">Acetylcholinesterase, putative</fullName>
        <ecNumber evidence="7">3.1.1.1</ecNumber>
    </submittedName>
</protein>
<dbReference type="VEuPathDB" id="VectorBase:PHUM615320"/>
<dbReference type="RefSeq" id="XP_002433138.1">
    <property type="nucleotide sequence ID" value="XM_002433093.1"/>
</dbReference>
<evidence type="ECO:0000256" key="1">
    <source>
        <dbReference type="ARBA" id="ARBA00005964"/>
    </source>
</evidence>
<dbReference type="OrthoDB" id="19501at2759"/>
<comment type="similarity">
    <text evidence="1">Belongs to the type-B carboxylesterase/lipase family.</text>
</comment>
<evidence type="ECO:0000313" key="8">
    <source>
        <dbReference type="EnsemblMetazoa" id="PHUM615320-PA"/>
    </source>
</evidence>
<evidence type="ECO:0000256" key="2">
    <source>
        <dbReference type="ARBA" id="ARBA00022729"/>
    </source>
</evidence>
<dbReference type="EC" id="3.1.1.1" evidence="7"/>
<dbReference type="CTD" id="8239799"/>
<sequence>MKQKQTILLTWLLLLLLFSNSCCDSSSPPSTVSTKITLPQGYLTGIPILTDSSTGVIAYLGVPYALPPIGDLRFAPPERHPGWNQTLFAGHFRPDCLQLRRDADSSSDTTTNEDCLYLNVFVPENAIKSRNYPVSVFIHGIDYVTGSPLTINGEELAKEGIIVVTFSYRLNVFGFLTFEDEFGRGNLGLLDQYMTLVWIKDNIQYFGGSPTNVTLMGHGSGASSVLIHMTSSRTKDLFQRVILMSGSLFSPWLKSTPRRNGSHNQHPVLSASRMIARSLGCYNENHVGKKSKSVLDCLRQKGSEEILKAFKARTSNSLGPISDDFLQPGNQYLTMDPTEAIKLGKYHKMPIMTGITTNEGTVTLSNWDPLIEQNNEGVEFFLRNTAVTNILEKYDFTQPEIKNLILWKYLDKTPKNKKLILQLLELYNDAMYVAPFWKQTKILSENNPFPVFVYLFEHFSGDYLGNYGDLLNLTTSTHGSELEFLFGPGLFQKVTGKKFTVGEERLMAKMKRLLTYFIRFGDPNPPSYGYTIWDSYNGDDVTGNGVRGGDGVGNKKENYLKFFVDPETGRNLQKENGNPNKEGTTFWNDLLPSVEKLSMEKMNKLNELLILAGNSNVGGHQSGACSSYKNAMFTTLAFLILLLVMLVLCLLFIKKRSKQRNQSIL</sequence>
<reference evidence="7" key="2">
    <citation type="submission" date="2007-04" db="EMBL/GenBank/DDBJ databases">
        <title>The genome of the human body louse.</title>
        <authorList>
            <consortium name="The Human Body Louse Genome Consortium"/>
            <person name="Kirkness E."/>
            <person name="Walenz B."/>
            <person name="Hass B."/>
            <person name="Bruggner R."/>
            <person name="Strausberg R."/>
        </authorList>
    </citation>
    <scope>NUCLEOTIDE SEQUENCE</scope>
    <source>
        <strain evidence="7">USDA</strain>
    </source>
</reference>
<dbReference type="GO" id="GO:0106435">
    <property type="term" value="F:carboxylesterase activity"/>
    <property type="evidence" value="ECO:0007669"/>
    <property type="project" value="UniProtKB-EC"/>
</dbReference>
<dbReference type="SUPFAM" id="SSF53474">
    <property type="entry name" value="alpha/beta-Hydrolases"/>
    <property type="match status" value="1"/>
</dbReference>
<feature type="transmembrane region" description="Helical" evidence="4">
    <location>
        <begin position="631"/>
        <end position="653"/>
    </location>
</feature>
<name>E0W444_PEDHC</name>
<dbReference type="InterPro" id="IPR051093">
    <property type="entry name" value="Neuroligin/BSAL"/>
</dbReference>
<keyword evidence="9" id="KW-1185">Reference proteome</keyword>
<dbReference type="EnsemblMetazoa" id="PHUM615320-RA">
    <property type="protein sequence ID" value="PHUM615320-PA"/>
    <property type="gene ID" value="PHUM615320"/>
</dbReference>
<gene>
    <name evidence="8" type="primary">8239799</name>
    <name evidence="7" type="ORF">Phum_PHUM615320</name>
</gene>
<keyword evidence="4" id="KW-0472">Membrane</keyword>
<reference evidence="8" key="3">
    <citation type="submission" date="2020-05" db="UniProtKB">
        <authorList>
            <consortium name="EnsemblMetazoa"/>
        </authorList>
    </citation>
    <scope>IDENTIFICATION</scope>
    <source>
        <strain evidence="8">USDA</strain>
    </source>
</reference>
<evidence type="ECO:0000256" key="5">
    <source>
        <dbReference type="SAM" id="SignalP"/>
    </source>
</evidence>
<dbReference type="EMBL" id="DS235886">
    <property type="protein sequence ID" value="EEB20400.1"/>
    <property type="molecule type" value="Genomic_DNA"/>
</dbReference>
<keyword evidence="4" id="KW-0812">Transmembrane</keyword>
<dbReference type="InterPro" id="IPR029058">
    <property type="entry name" value="AB_hydrolase_fold"/>
</dbReference>
<dbReference type="OMA" id="QSHSMDM"/>
<evidence type="ECO:0000256" key="3">
    <source>
        <dbReference type="ARBA" id="ARBA00023180"/>
    </source>
</evidence>
<dbReference type="Proteomes" id="UP000009046">
    <property type="component" value="Unassembled WGS sequence"/>
</dbReference>
<organism>
    <name type="scientific">Pediculus humanus subsp. corporis</name>
    <name type="common">Body louse</name>
    <dbReference type="NCBI Taxonomy" id="121224"/>
    <lineage>
        <taxon>Eukaryota</taxon>
        <taxon>Metazoa</taxon>
        <taxon>Ecdysozoa</taxon>
        <taxon>Arthropoda</taxon>
        <taxon>Hexapoda</taxon>
        <taxon>Insecta</taxon>
        <taxon>Pterygota</taxon>
        <taxon>Neoptera</taxon>
        <taxon>Paraneoptera</taxon>
        <taxon>Psocodea</taxon>
        <taxon>Troctomorpha</taxon>
        <taxon>Phthiraptera</taxon>
        <taxon>Anoplura</taxon>
        <taxon>Pediculidae</taxon>
        <taxon>Pediculus</taxon>
    </lineage>
</organism>
<dbReference type="GeneID" id="8239799"/>
<evidence type="ECO:0000313" key="7">
    <source>
        <dbReference type="EMBL" id="EEB20400.1"/>
    </source>
</evidence>
<dbReference type="Pfam" id="PF00135">
    <property type="entry name" value="COesterase"/>
    <property type="match status" value="1"/>
</dbReference>
<feature type="signal peptide" evidence="5">
    <location>
        <begin position="1"/>
        <end position="23"/>
    </location>
</feature>
<keyword evidence="3" id="KW-0325">Glycoprotein</keyword>
<dbReference type="InterPro" id="IPR002018">
    <property type="entry name" value="CarbesteraseB"/>
</dbReference>
<proteinExistence type="inferred from homology"/>
<dbReference type="AlphaFoldDB" id="E0W444"/>
<dbReference type="InParanoid" id="E0W444"/>
<keyword evidence="2 5" id="KW-0732">Signal</keyword>
<dbReference type="EMBL" id="AAZO01007522">
    <property type="status" value="NOT_ANNOTATED_CDS"/>
    <property type="molecule type" value="Genomic_DNA"/>
</dbReference>
<dbReference type="Gene3D" id="3.40.50.1820">
    <property type="entry name" value="alpha/beta hydrolase"/>
    <property type="match status" value="1"/>
</dbReference>
<dbReference type="InterPro" id="IPR019819">
    <property type="entry name" value="Carboxylesterase_B_CS"/>
</dbReference>
<dbReference type="HOGENOM" id="CLU_006586_13_0_1"/>
<reference evidence="7" key="1">
    <citation type="submission" date="2007-04" db="EMBL/GenBank/DDBJ databases">
        <title>Annotation of Pediculus humanus corporis strain USDA.</title>
        <authorList>
            <person name="Kirkness E."/>
            <person name="Hannick L."/>
            <person name="Hass B."/>
            <person name="Bruggner R."/>
            <person name="Lawson D."/>
            <person name="Bidwell S."/>
            <person name="Joardar V."/>
            <person name="Caler E."/>
            <person name="Walenz B."/>
            <person name="Inman J."/>
            <person name="Schobel S."/>
            <person name="Galinsky K."/>
            <person name="Amedeo P."/>
            <person name="Strausberg R."/>
        </authorList>
    </citation>
    <scope>NUCLEOTIDE SEQUENCE</scope>
    <source>
        <strain evidence="7">USDA</strain>
    </source>
</reference>
<dbReference type="PROSITE" id="PS00941">
    <property type="entry name" value="CARBOXYLESTERASE_B_2"/>
    <property type="match status" value="1"/>
</dbReference>
<dbReference type="eggNOG" id="KOG1516">
    <property type="taxonomic scope" value="Eukaryota"/>
</dbReference>
<dbReference type="KEGG" id="phu:Phum_PHUM615320"/>
<dbReference type="STRING" id="121224.E0W444"/>
<evidence type="ECO:0000313" key="9">
    <source>
        <dbReference type="Proteomes" id="UP000009046"/>
    </source>
</evidence>
<feature type="chain" id="PRO_5011412888" evidence="5">
    <location>
        <begin position="24"/>
        <end position="665"/>
    </location>
</feature>